<organism evidence="2 3">
    <name type="scientific">Salix koriyanagi</name>
    <dbReference type="NCBI Taxonomy" id="2511006"/>
    <lineage>
        <taxon>Eukaryota</taxon>
        <taxon>Viridiplantae</taxon>
        <taxon>Streptophyta</taxon>
        <taxon>Embryophyta</taxon>
        <taxon>Tracheophyta</taxon>
        <taxon>Spermatophyta</taxon>
        <taxon>Magnoliopsida</taxon>
        <taxon>eudicotyledons</taxon>
        <taxon>Gunneridae</taxon>
        <taxon>Pentapetalae</taxon>
        <taxon>rosids</taxon>
        <taxon>fabids</taxon>
        <taxon>Malpighiales</taxon>
        <taxon>Salicaceae</taxon>
        <taxon>Saliceae</taxon>
        <taxon>Salix</taxon>
    </lineage>
</organism>
<proteinExistence type="predicted"/>
<evidence type="ECO:0000313" key="2">
    <source>
        <dbReference type="EMBL" id="KAJ6717158.1"/>
    </source>
</evidence>
<dbReference type="AlphaFoldDB" id="A0A9Q0TT49"/>
<dbReference type="Proteomes" id="UP001151752">
    <property type="component" value="Chromosome 9"/>
</dbReference>
<gene>
    <name evidence="2" type="ORF">OIU74_009641</name>
</gene>
<accession>A0A9Q0TT49</accession>
<reference evidence="2" key="2">
    <citation type="journal article" date="2023" name="Int. J. Mol. Sci.">
        <title>De Novo Assembly and Annotation of 11 Diverse Shrub Willow (Salix) Genomes Reveals Novel Gene Organization in Sex-Linked Regions.</title>
        <authorList>
            <person name="Hyden B."/>
            <person name="Feng K."/>
            <person name="Yates T.B."/>
            <person name="Jawdy S."/>
            <person name="Cereghino C."/>
            <person name="Smart L.B."/>
            <person name="Muchero W."/>
        </authorList>
    </citation>
    <scope>NUCLEOTIDE SEQUENCE</scope>
    <source>
        <tissue evidence="2">Shoot tip</tissue>
    </source>
</reference>
<evidence type="ECO:0000313" key="3">
    <source>
        <dbReference type="Proteomes" id="UP001151752"/>
    </source>
</evidence>
<protein>
    <submittedName>
        <fullName evidence="2">Uncharacterized protein</fullName>
    </submittedName>
</protein>
<name>A0A9Q0TT49_9ROSI</name>
<reference evidence="2" key="1">
    <citation type="submission" date="2022-11" db="EMBL/GenBank/DDBJ databases">
        <authorList>
            <person name="Hyden B.L."/>
            <person name="Feng K."/>
            <person name="Yates T."/>
            <person name="Jawdy S."/>
            <person name="Smart L.B."/>
            <person name="Muchero W."/>
        </authorList>
    </citation>
    <scope>NUCLEOTIDE SEQUENCE</scope>
    <source>
        <tissue evidence="2">Shoot tip</tissue>
    </source>
</reference>
<dbReference type="EMBL" id="JAPFFM010000014">
    <property type="protein sequence ID" value="KAJ6717158.1"/>
    <property type="molecule type" value="Genomic_DNA"/>
</dbReference>
<evidence type="ECO:0000256" key="1">
    <source>
        <dbReference type="SAM" id="Phobius"/>
    </source>
</evidence>
<keyword evidence="1" id="KW-1133">Transmembrane helix</keyword>
<keyword evidence="1" id="KW-0472">Membrane</keyword>
<feature type="transmembrane region" description="Helical" evidence="1">
    <location>
        <begin position="67"/>
        <end position="84"/>
    </location>
</feature>
<keyword evidence="1" id="KW-0812">Transmembrane</keyword>
<comment type="caution">
    <text evidence="2">The sequence shown here is derived from an EMBL/GenBank/DDBJ whole genome shotgun (WGS) entry which is preliminary data.</text>
</comment>
<sequence>MRRLAYEADLFSDRLTQLYGKRIPHWLGARLFCFQVNDSMVSDICIDWKQIIGIDELVKQSFTAMELVLFLAGALLPLLLILFFKPLSAILREKANDHSSCEAARNQIS</sequence>
<keyword evidence="3" id="KW-1185">Reference proteome</keyword>